<dbReference type="SUPFAM" id="SSF51735">
    <property type="entry name" value="NAD(P)-binding Rossmann-fold domains"/>
    <property type="match status" value="1"/>
</dbReference>
<name>A0AAD2FZ63_9STRA</name>
<gene>
    <name evidence="1" type="ORF">CYCCA115_LOCUS16219</name>
</gene>
<dbReference type="InterPro" id="IPR036291">
    <property type="entry name" value="NAD(P)-bd_dom_sf"/>
</dbReference>
<comment type="caution">
    <text evidence="1">The sequence shown here is derived from an EMBL/GenBank/DDBJ whole genome shotgun (WGS) entry which is preliminary data.</text>
</comment>
<reference evidence="1" key="1">
    <citation type="submission" date="2023-08" db="EMBL/GenBank/DDBJ databases">
        <authorList>
            <person name="Audoor S."/>
            <person name="Bilcke G."/>
        </authorList>
    </citation>
    <scope>NUCLEOTIDE SEQUENCE</scope>
</reference>
<organism evidence="1 2">
    <name type="scientific">Cylindrotheca closterium</name>
    <dbReference type="NCBI Taxonomy" id="2856"/>
    <lineage>
        <taxon>Eukaryota</taxon>
        <taxon>Sar</taxon>
        <taxon>Stramenopiles</taxon>
        <taxon>Ochrophyta</taxon>
        <taxon>Bacillariophyta</taxon>
        <taxon>Bacillariophyceae</taxon>
        <taxon>Bacillariophycidae</taxon>
        <taxon>Bacillariales</taxon>
        <taxon>Bacillariaceae</taxon>
        <taxon>Cylindrotheca</taxon>
    </lineage>
</organism>
<dbReference type="AlphaFoldDB" id="A0AAD2FZ63"/>
<evidence type="ECO:0000313" key="2">
    <source>
        <dbReference type="Proteomes" id="UP001295423"/>
    </source>
</evidence>
<accession>A0AAD2FZ63</accession>
<keyword evidence="2" id="KW-1185">Reference proteome</keyword>
<evidence type="ECO:0000313" key="1">
    <source>
        <dbReference type="EMBL" id="CAJ1956409.1"/>
    </source>
</evidence>
<dbReference type="Gene3D" id="3.40.50.720">
    <property type="entry name" value="NAD(P)-binding Rossmann-like Domain"/>
    <property type="match status" value="1"/>
</dbReference>
<dbReference type="Proteomes" id="UP001295423">
    <property type="component" value="Unassembled WGS sequence"/>
</dbReference>
<sequence>MTEQGESSKYVIVSTRADLLITQEIACLISSEKPSSQIFIACPSPCIDEAQLWVNEIKNGSGDDDSPNARSIQVVPFDPHGDRTACRRASDELIKALGDGVVNALVMNWQGCLPGRFGVVLEESGMLEMAQIKILSQMYLIEALIEKKMLFDSSRVIVSGSEAARGIPPMFSAPILGESLDSYVSMLNGTGLDLNNGHSIYSHLQGILSLYIASLARKHSIIHFWLLSPGFTQDSLNKHIQIEENPQQFKFEDLVQYGIAQDYKVAATHFFRAMIGSPEWNYPSGILVAAAKGTRGDLCDQATLDDGKYLSDYKKQDLAFEAIHSFA</sequence>
<protein>
    <submittedName>
        <fullName evidence="1">Uncharacterized protein</fullName>
    </submittedName>
</protein>
<dbReference type="EMBL" id="CAKOGP040001914">
    <property type="protein sequence ID" value="CAJ1956409.1"/>
    <property type="molecule type" value="Genomic_DNA"/>
</dbReference>
<proteinExistence type="predicted"/>